<accession>A0A7H9CLS3</accession>
<reference evidence="1 2" key="1">
    <citation type="submission" date="2020-02" db="EMBL/GenBank/DDBJ databases">
        <title>Complete genome sequence of the novel Campylobacter species Candidatus Campylobacter infans.</title>
        <authorList>
            <person name="Duim B."/>
            <person name="Zomer A."/>
            <person name="van der Graaf L."/>
            <person name="Wagenaar J."/>
        </authorList>
    </citation>
    <scope>NUCLEOTIDE SEQUENCE [LARGE SCALE GENOMIC DNA]</scope>
    <source>
        <strain evidence="1 2">19S00001</strain>
    </source>
</reference>
<protein>
    <submittedName>
        <fullName evidence="1">Uncharacterized protein</fullName>
    </submittedName>
</protein>
<dbReference type="EMBL" id="CP049075">
    <property type="protein sequence ID" value="QLI06158.1"/>
    <property type="molecule type" value="Genomic_DNA"/>
</dbReference>
<keyword evidence="2" id="KW-1185">Reference proteome</keyword>
<gene>
    <name evidence="1" type="ORF">CINF_1685</name>
</gene>
<dbReference type="Proteomes" id="UP000509414">
    <property type="component" value="Chromosome"/>
</dbReference>
<sequence>MSKSNLIYASLRYGFCFGNELLVCEFATSYVLRLGKLRFFWQRTSLSSLRFAGKFWLKS</sequence>
<organism evidence="1 2">
    <name type="scientific">Candidatus Campylobacter infans</name>
    <dbReference type="NCBI Taxonomy" id="2561898"/>
    <lineage>
        <taxon>Bacteria</taxon>
        <taxon>Pseudomonadati</taxon>
        <taxon>Campylobacterota</taxon>
        <taxon>Epsilonproteobacteria</taxon>
        <taxon>Campylobacterales</taxon>
        <taxon>Campylobacteraceae</taxon>
        <taxon>Campylobacter</taxon>
    </lineage>
</organism>
<evidence type="ECO:0000313" key="1">
    <source>
        <dbReference type="EMBL" id="QLI06158.1"/>
    </source>
</evidence>
<name>A0A7H9CLS3_9BACT</name>
<evidence type="ECO:0000313" key="2">
    <source>
        <dbReference type="Proteomes" id="UP000509414"/>
    </source>
</evidence>
<dbReference type="AlphaFoldDB" id="A0A7H9CLS3"/>
<proteinExistence type="predicted"/>
<dbReference type="KEGG" id="cinf:CINF_1685"/>